<evidence type="ECO:0000313" key="2">
    <source>
        <dbReference type="Proteomes" id="UP000264753"/>
    </source>
</evidence>
<proteinExistence type="predicted"/>
<organism evidence="1 2">
    <name type="scientific">Thalassospira lucentensis</name>
    <dbReference type="NCBI Taxonomy" id="168935"/>
    <lineage>
        <taxon>Bacteria</taxon>
        <taxon>Pseudomonadati</taxon>
        <taxon>Pseudomonadota</taxon>
        <taxon>Alphaproteobacteria</taxon>
        <taxon>Rhodospirillales</taxon>
        <taxon>Thalassospiraceae</taxon>
        <taxon>Thalassospira</taxon>
    </lineage>
</organism>
<reference evidence="1 2" key="1">
    <citation type="journal article" date="2018" name="Nat. Biotechnol.">
        <title>A standardized bacterial taxonomy based on genome phylogeny substantially revises the tree of life.</title>
        <authorList>
            <person name="Parks D.H."/>
            <person name="Chuvochina M."/>
            <person name="Waite D.W."/>
            <person name="Rinke C."/>
            <person name="Skarshewski A."/>
            <person name="Chaumeil P.A."/>
            <person name="Hugenholtz P."/>
        </authorList>
    </citation>
    <scope>NUCLEOTIDE SEQUENCE [LARGE SCALE GENOMIC DNA]</scope>
    <source>
        <strain evidence="1">UBA8707</strain>
    </source>
</reference>
<comment type="caution">
    <text evidence="1">The sequence shown here is derived from an EMBL/GenBank/DDBJ whole genome shotgun (WGS) entry which is preliminary data.</text>
</comment>
<evidence type="ECO:0000313" key="1">
    <source>
        <dbReference type="EMBL" id="HBU99298.1"/>
    </source>
</evidence>
<name>A0A358HVU1_9PROT</name>
<gene>
    <name evidence="1" type="ORF">DEF21_15550</name>
</gene>
<dbReference type="Proteomes" id="UP000264753">
    <property type="component" value="Unassembled WGS sequence"/>
</dbReference>
<accession>A0A358HVU1</accession>
<sequence>MVTWFFDFVHHDYRISHVYYVRLCDPSHPIVKQFQFADSVHDEKARDPSAPVKELAMTRPDVLI</sequence>
<dbReference type="AlphaFoldDB" id="A0A358HVU1"/>
<protein>
    <submittedName>
        <fullName evidence="1">Uncharacterized protein</fullName>
    </submittedName>
</protein>
<dbReference type="EMBL" id="DOOG01000130">
    <property type="protein sequence ID" value="HBU99298.1"/>
    <property type="molecule type" value="Genomic_DNA"/>
</dbReference>